<proteinExistence type="predicted"/>
<evidence type="ECO:0000256" key="5">
    <source>
        <dbReference type="ARBA" id="ARBA00023136"/>
    </source>
</evidence>
<protein>
    <submittedName>
        <fullName evidence="6">Ribose transport system permease</fullName>
    </submittedName>
</protein>
<organism evidence="6 7">
    <name type="scientific">Sinomonas atrocyanea</name>
    <dbReference type="NCBI Taxonomy" id="37927"/>
    <lineage>
        <taxon>Bacteria</taxon>
        <taxon>Bacillati</taxon>
        <taxon>Actinomycetota</taxon>
        <taxon>Actinomycetes</taxon>
        <taxon>Micrococcales</taxon>
        <taxon>Micrococcaceae</taxon>
        <taxon>Sinomonas</taxon>
    </lineage>
</organism>
<dbReference type="Pfam" id="PF02653">
    <property type="entry name" value="BPD_transp_2"/>
    <property type="match status" value="1"/>
</dbReference>
<dbReference type="Proteomes" id="UP000070134">
    <property type="component" value="Chromosome"/>
</dbReference>
<dbReference type="EMBL" id="CP014518">
    <property type="protein sequence ID" value="AMM31651.1"/>
    <property type="molecule type" value="Genomic_DNA"/>
</dbReference>
<dbReference type="GO" id="GO:0022857">
    <property type="term" value="F:transmembrane transporter activity"/>
    <property type="evidence" value="ECO:0007669"/>
    <property type="project" value="InterPro"/>
</dbReference>
<gene>
    <name evidence="6" type="ORF">SA2016_0966</name>
</gene>
<evidence type="ECO:0000256" key="1">
    <source>
        <dbReference type="ARBA" id="ARBA00004651"/>
    </source>
</evidence>
<keyword evidence="2" id="KW-1003">Cell membrane</keyword>
<evidence type="ECO:0000313" key="6">
    <source>
        <dbReference type="EMBL" id="AMM31651.1"/>
    </source>
</evidence>
<sequence>MTSSLPAARLRGPGSLVRKVQTNERLGVIAALVLLVILLTWASPYFLTTGNFVNIGSNIAVIGIVATGSTLVMLGGGIDISIGSTVAVAGIAAGKVLSGGGPWVLAVGAALAVGAIAGLVNGLLVTVFNINPLIATLGTLSVFRGMAFILAGGVPQSAANATFLEIGLGQVLGIPTPVYLMAIIVALAWVALNKTTVGRNIYALGGNADAARLAGIRLDRYRLGLYLASGLLSGVAAVVLTAKLGSAQPLAADGLELDAIAACVLGGIALTGGIGTIGGTLLGVVILGIVNNGLAILSVDSFYQYLARGGVLLVAVALDQYNAKRRDKAAAATIRRREKAGSKEQTVGR</sequence>
<keyword evidence="4" id="KW-1133">Transmembrane helix</keyword>
<evidence type="ECO:0000256" key="3">
    <source>
        <dbReference type="ARBA" id="ARBA00022692"/>
    </source>
</evidence>
<reference evidence="6 7" key="1">
    <citation type="submission" date="2016-02" db="EMBL/GenBank/DDBJ databases">
        <title>Complete genome of Sinomonas atrocyanea KCTC 3377.</title>
        <authorList>
            <person name="Kim K.M."/>
        </authorList>
    </citation>
    <scope>NUCLEOTIDE SEQUENCE [LARGE SCALE GENOMIC DNA]</scope>
    <source>
        <strain evidence="6 7">KCTC 3377</strain>
    </source>
</reference>
<dbReference type="PANTHER" id="PTHR32196">
    <property type="entry name" value="ABC TRANSPORTER PERMEASE PROTEIN YPHD-RELATED-RELATED"/>
    <property type="match status" value="1"/>
</dbReference>
<comment type="subcellular location">
    <subcellularLocation>
        <location evidence="1">Cell membrane</location>
        <topology evidence="1">Multi-pass membrane protein</topology>
    </subcellularLocation>
</comment>
<evidence type="ECO:0000256" key="2">
    <source>
        <dbReference type="ARBA" id="ARBA00022475"/>
    </source>
</evidence>
<dbReference type="KEGG" id="satk:SA2016_0966"/>
<dbReference type="CDD" id="cd06579">
    <property type="entry name" value="TM_PBP1_transp_AraH_like"/>
    <property type="match status" value="1"/>
</dbReference>
<name>A0A126ZYI9_9MICC</name>
<keyword evidence="7" id="KW-1185">Reference proteome</keyword>
<keyword evidence="3" id="KW-0812">Transmembrane</keyword>
<dbReference type="AlphaFoldDB" id="A0A126ZYI9"/>
<evidence type="ECO:0000256" key="4">
    <source>
        <dbReference type="ARBA" id="ARBA00022989"/>
    </source>
</evidence>
<dbReference type="STRING" id="37927.SA2016_0966"/>
<accession>A0A126ZYI9</accession>
<dbReference type="PATRIC" id="fig|37927.3.peg.1006"/>
<keyword evidence="5" id="KW-0472">Membrane</keyword>
<evidence type="ECO:0000313" key="7">
    <source>
        <dbReference type="Proteomes" id="UP000070134"/>
    </source>
</evidence>
<dbReference type="InterPro" id="IPR001851">
    <property type="entry name" value="ABC_transp_permease"/>
</dbReference>
<dbReference type="GO" id="GO:0005886">
    <property type="term" value="C:plasma membrane"/>
    <property type="evidence" value="ECO:0007669"/>
    <property type="project" value="UniProtKB-SubCell"/>
</dbReference>